<feature type="compositionally biased region" description="Low complexity" evidence="11">
    <location>
        <begin position="527"/>
        <end position="545"/>
    </location>
</feature>
<protein>
    <recommendedName>
        <fullName evidence="2">mRNA guanylyltransferase</fullName>
        <ecNumber evidence="2">2.7.7.50</ecNumber>
    </recommendedName>
</protein>
<dbReference type="Pfam" id="PF01331">
    <property type="entry name" value="mRNA_cap_enzyme"/>
    <property type="match status" value="1"/>
</dbReference>
<feature type="compositionally biased region" description="Pro residues" evidence="11">
    <location>
        <begin position="866"/>
        <end position="891"/>
    </location>
</feature>
<dbReference type="GO" id="GO:0004484">
    <property type="term" value="F:mRNA guanylyltransferase activity"/>
    <property type="evidence" value="ECO:0007669"/>
    <property type="project" value="UniProtKB-EC"/>
</dbReference>
<feature type="compositionally biased region" description="Pro residues" evidence="11">
    <location>
        <begin position="1048"/>
        <end position="1059"/>
    </location>
</feature>
<dbReference type="Pfam" id="PF03919">
    <property type="entry name" value="mRNA_cap_C"/>
    <property type="match status" value="1"/>
</dbReference>
<evidence type="ECO:0000259" key="13">
    <source>
        <dbReference type="Pfam" id="PF03919"/>
    </source>
</evidence>
<keyword evidence="7" id="KW-0506">mRNA capping</keyword>
<feature type="domain" description="mRNA capping enzyme adenylation" evidence="12">
    <location>
        <begin position="113"/>
        <end position="297"/>
    </location>
</feature>
<comment type="subcellular location">
    <subcellularLocation>
        <location evidence="1">Nucleus</location>
    </subcellularLocation>
</comment>
<dbReference type="EC" id="2.7.7.50" evidence="2"/>
<evidence type="ECO:0000259" key="12">
    <source>
        <dbReference type="Pfam" id="PF01331"/>
    </source>
</evidence>
<feature type="compositionally biased region" description="Pro residues" evidence="11">
    <location>
        <begin position="1385"/>
        <end position="1397"/>
    </location>
</feature>
<dbReference type="OrthoDB" id="200924at2759"/>
<dbReference type="GO" id="GO:0005524">
    <property type="term" value="F:ATP binding"/>
    <property type="evidence" value="ECO:0007669"/>
    <property type="project" value="InterPro"/>
</dbReference>
<feature type="compositionally biased region" description="Pro residues" evidence="11">
    <location>
        <begin position="1193"/>
        <end position="1220"/>
    </location>
</feature>
<feature type="compositionally biased region" description="Polar residues" evidence="11">
    <location>
        <begin position="438"/>
        <end position="448"/>
    </location>
</feature>
<feature type="compositionally biased region" description="Low complexity" evidence="11">
    <location>
        <begin position="1434"/>
        <end position="1447"/>
    </location>
</feature>
<dbReference type="InterPro" id="IPR013846">
    <property type="entry name" value="mRNA_cap_enzyme_C"/>
</dbReference>
<reference evidence="14" key="1">
    <citation type="submission" date="2022-07" db="EMBL/GenBank/DDBJ databases">
        <title>Phylogenomic reconstructions and comparative analyses of Kickxellomycotina fungi.</title>
        <authorList>
            <person name="Reynolds N.K."/>
            <person name="Stajich J.E."/>
            <person name="Barry K."/>
            <person name="Grigoriev I.V."/>
            <person name="Crous P."/>
            <person name="Smith M.E."/>
        </authorList>
    </citation>
    <scope>NUCLEOTIDE SEQUENCE</scope>
    <source>
        <strain evidence="14">RSA 861</strain>
    </source>
</reference>
<keyword evidence="4" id="KW-0808">Transferase</keyword>
<feature type="compositionally biased region" description="Pro residues" evidence="11">
    <location>
        <begin position="1148"/>
        <end position="1178"/>
    </location>
</feature>
<gene>
    <name evidence="14" type="ORF">IWQ60_007290</name>
</gene>
<dbReference type="CDD" id="cd07895">
    <property type="entry name" value="Adenylation_mRNA_capping"/>
    <property type="match status" value="1"/>
</dbReference>
<evidence type="ECO:0000256" key="7">
    <source>
        <dbReference type="ARBA" id="ARBA00023042"/>
    </source>
</evidence>
<dbReference type="InterPro" id="IPR012340">
    <property type="entry name" value="NA-bd_OB-fold"/>
</dbReference>
<dbReference type="Proteomes" id="UP001150569">
    <property type="component" value="Unassembled WGS sequence"/>
</dbReference>
<accession>A0A9W8DR19</accession>
<evidence type="ECO:0000313" key="14">
    <source>
        <dbReference type="EMBL" id="KAJ1919272.1"/>
    </source>
</evidence>
<dbReference type="PANTHER" id="PTHR10367:SF17">
    <property type="entry name" value="MRNA-CAPPING ENZYME"/>
    <property type="match status" value="1"/>
</dbReference>
<dbReference type="InterPro" id="IPR051029">
    <property type="entry name" value="mRNA_Capping_Enz/RNA_Phosphat"/>
</dbReference>
<evidence type="ECO:0000256" key="1">
    <source>
        <dbReference type="ARBA" id="ARBA00004123"/>
    </source>
</evidence>
<feature type="compositionally biased region" description="Polar residues" evidence="11">
    <location>
        <begin position="1135"/>
        <end position="1144"/>
    </location>
</feature>
<keyword evidence="3" id="KW-0507">mRNA processing</keyword>
<sequence length="1501" mass="162078">MSKSAHERVPSNGASRAASPGQYCSASSGAVAERTPGEPTLVYPGRPNFDDRRDSGFVDGQPRPLPTTTRHPIPLPAFAVDQRYQNYLRKRTKNLLNLSHDGFPGSHTVPFTPAAFEFLDQEDYFVSEQADGVRYIMHIVHEEKRSAVFMADQRNHYFYVRDMALNYPCPGNKHTRETIIDGELVVDTSDNQVRLHFQPFDVLVLNSVIMLRRSLSSRLGLLRQDIIQPYMNLMKNDPNLAKRQAFTISIRKMERSYGVNLLMADLAKSKHPSPGLVFTPVKLPYTPGHYNKLLRWKPPDSFTADFKIQVQYSKERKPVYKLLVGHGGSEREFTTLQLEAVVFQQWRNHPPDNRIVTCRYDPEWKVTTVEDGYAPQTRRGGWRFLRFRVDRTVPDDDATVLTVVQNSEREVPREEFDKRLDRIRANWKARERAAAANQPPSGNSTGKSETPAGTPRFTSPMAPSATHESYFSTNSHHAAQRIASPRSVAMPLRTPGNSSHTHHSTGTTPATVDGNAGADRSVRPLLSPTASTPASGSTKSHSTSSMMLPKRQTTPPQASRGKPATPTDNGRPALVLPPQGTSASVASAGKRKFDEHSSPASSPALMSPTQLPARVLSQSPAARDPGKYPKLSGDMRSPLRERASVNSTTPTTPTDPARRPTGGEAPASSPLQSPREASPQNMRKGSSLDGRLYLPRSHVISTKLSSLGGVESSTLSPAKSAPEPASDKRLPALALPPRTASSQPPPPVVDTTVVPASEAPAQSPKLAESNGKPATSTRGGTRSRGRGRGRAKRSSVSGRSVSEVTALPPTALPVQSVSASTPAVYTSMTLESNRPPDAEHLETMPAPSSPMRVDSPPNSVKTVLPTSPPPPPSVAGPLPTPSSPTVQPPPELASTAAPVQLPGSALVQVSQAEAEDEHVRQEAEAQRQAQEQRTRQDEDVQRQTQLAEALRIQQQQEETHRQQQQNQEQARRQQEVQKQQEEMQHQQRLQQLQIQQKQESERFQMEAQRQQQQQQQQQQQRHQQLTLQSSPTVVAPRPPASAGGLAPRPEPGYPAPPTHPTAHPHHPANYPGGPPGSGPPFTPVSYAAHPGGRPPGPFDPAGGFQGRPPPGTLHRMHSLSLQNTTGPPPFDPTRPNYSPRTPTFPNGHPYPGPVPSPGYPPGAPLGPNGLPPPPPSQFSPPGSRRSSFTQSFPPQPGHPYPHPPPRPYLPGTPGQPPPGAYPDSPGQGGFPPQSVRYVTGQGPPPHALGRPPHQGGGIPARPSMGGRRASTSFHAAMTEGSPNPVGRPLSNMMQSPGGSPRPLPPGYPPQQAPQPPGPFVRKHSMPGAPMPGYGPMPGRPPPPPPGGSSPYPMGDPYHTHHSHIHAPGLPPYPQQQAPHQRPHPHAPPPHMGQPQPRPHPHHHPSHHPQQQQQSQPPVAMPTSHGYPGRPPMGQPGHPGAGSSPHGQLHASGPGTAGSPQAPPPAQVRPSAPAAAQQSKSALNFIMNDDEPVDDSASSWFG</sequence>
<feature type="compositionally biased region" description="Low complexity" evidence="11">
    <location>
        <begin position="1407"/>
        <end position="1417"/>
    </location>
</feature>
<evidence type="ECO:0000313" key="15">
    <source>
        <dbReference type="Proteomes" id="UP001150569"/>
    </source>
</evidence>
<feature type="compositionally biased region" description="Low complexity" evidence="11">
    <location>
        <begin position="1467"/>
        <end position="1481"/>
    </location>
</feature>
<proteinExistence type="predicted"/>
<feature type="compositionally biased region" description="Basic and acidic residues" evidence="11">
    <location>
        <begin position="969"/>
        <end position="985"/>
    </location>
</feature>
<evidence type="ECO:0000256" key="10">
    <source>
        <dbReference type="ARBA" id="ARBA00044624"/>
    </source>
</evidence>
<dbReference type="Gene3D" id="3.30.470.30">
    <property type="entry name" value="DNA ligase/mRNA capping enzyme"/>
    <property type="match status" value="1"/>
</dbReference>
<organism evidence="14 15">
    <name type="scientific">Tieghemiomyces parasiticus</name>
    <dbReference type="NCBI Taxonomy" id="78921"/>
    <lineage>
        <taxon>Eukaryota</taxon>
        <taxon>Fungi</taxon>
        <taxon>Fungi incertae sedis</taxon>
        <taxon>Zoopagomycota</taxon>
        <taxon>Kickxellomycotina</taxon>
        <taxon>Dimargaritomycetes</taxon>
        <taxon>Dimargaritales</taxon>
        <taxon>Dimargaritaceae</taxon>
        <taxon>Tieghemiomyces</taxon>
    </lineage>
</organism>
<dbReference type="Gene3D" id="2.40.50.140">
    <property type="entry name" value="Nucleic acid-binding proteins"/>
    <property type="match status" value="1"/>
</dbReference>
<dbReference type="InterPro" id="IPR001339">
    <property type="entry name" value="mRNA_cap_enzyme_adenylation"/>
</dbReference>
<dbReference type="GO" id="GO:0005525">
    <property type="term" value="F:GTP binding"/>
    <property type="evidence" value="ECO:0007669"/>
    <property type="project" value="UniProtKB-KW"/>
</dbReference>
<evidence type="ECO:0000256" key="9">
    <source>
        <dbReference type="ARBA" id="ARBA00023242"/>
    </source>
</evidence>
<feature type="compositionally biased region" description="Pro residues" evidence="11">
    <location>
        <begin position="1072"/>
        <end position="1082"/>
    </location>
</feature>
<feature type="compositionally biased region" description="Pro residues" evidence="11">
    <location>
        <begin position="1328"/>
        <end position="1347"/>
    </location>
</feature>
<feature type="compositionally biased region" description="Low complexity" evidence="11">
    <location>
        <begin position="986"/>
        <end position="997"/>
    </location>
</feature>
<comment type="catalytic activity">
    <reaction evidence="10">
        <text>a 5'-end diphospho-ribonucleoside in mRNA + GTP + H(+) = a 5'-end (5'-triphosphoguanosine)-ribonucleoside in mRNA + diphosphate</text>
        <dbReference type="Rhea" id="RHEA:67012"/>
        <dbReference type="Rhea" id="RHEA-COMP:17165"/>
        <dbReference type="Rhea" id="RHEA-COMP:17166"/>
        <dbReference type="ChEBI" id="CHEBI:15378"/>
        <dbReference type="ChEBI" id="CHEBI:33019"/>
        <dbReference type="ChEBI" id="CHEBI:37565"/>
        <dbReference type="ChEBI" id="CHEBI:167616"/>
        <dbReference type="ChEBI" id="CHEBI:167617"/>
        <dbReference type="EC" id="2.7.7.50"/>
    </reaction>
    <physiologicalReaction direction="left-to-right" evidence="10">
        <dbReference type="Rhea" id="RHEA:67013"/>
    </physiologicalReaction>
</comment>
<evidence type="ECO:0000256" key="3">
    <source>
        <dbReference type="ARBA" id="ARBA00022664"/>
    </source>
</evidence>
<evidence type="ECO:0000256" key="8">
    <source>
        <dbReference type="ARBA" id="ARBA00023134"/>
    </source>
</evidence>
<feature type="region of interest" description="Disordered" evidence="11">
    <location>
        <begin position="429"/>
        <end position="1501"/>
    </location>
</feature>
<feature type="compositionally biased region" description="Basic residues" evidence="11">
    <location>
        <begin position="781"/>
        <end position="793"/>
    </location>
</feature>
<feature type="compositionally biased region" description="Polar residues" evidence="11">
    <location>
        <begin position="466"/>
        <end position="477"/>
    </location>
</feature>
<keyword evidence="8" id="KW-0342">GTP-binding</keyword>
<keyword evidence="9" id="KW-0539">Nucleus</keyword>
<dbReference type="GO" id="GO:0005634">
    <property type="term" value="C:nucleus"/>
    <property type="evidence" value="ECO:0007669"/>
    <property type="project" value="UniProtKB-SubCell"/>
</dbReference>
<feature type="compositionally biased region" description="Polar residues" evidence="11">
    <location>
        <begin position="813"/>
        <end position="832"/>
    </location>
</feature>
<feature type="compositionally biased region" description="Low complexity" evidence="11">
    <location>
        <begin position="951"/>
        <end position="968"/>
    </location>
</feature>
<name>A0A9W8DR19_9FUNG</name>
<dbReference type="SUPFAM" id="SSF56091">
    <property type="entry name" value="DNA ligase/mRNA capping enzyme, catalytic domain"/>
    <property type="match status" value="1"/>
</dbReference>
<comment type="caution">
    <text evidence="14">The sequence shown here is derived from an EMBL/GenBank/DDBJ whole genome shotgun (WGS) entry which is preliminary data.</text>
</comment>
<evidence type="ECO:0000256" key="2">
    <source>
        <dbReference type="ARBA" id="ARBA00012475"/>
    </source>
</evidence>
<keyword evidence="15" id="KW-1185">Reference proteome</keyword>
<dbReference type="GO" id="GO:0006370">
    <property type="term" value="P:7-methylguanosine mRNA capping"/>
    <property type="evidence" value="ECO:0007669"/>
    <property type="project" value="UniProtKB-KW"/>
</dbReference>
<feature type="compositionally biased region" description="Pro residues" evidence="11">
    <location>
        <begin position="1299"/>
        <end position="1318"/>
    </location>
</feature>
<feature type="compositionally biased region" description="Basic and acidic residues" evidence="11">
    <location>
        <begin position="917"/>
        <end position="941"/>
    </location>
</feature>
<keyword evidence="5" id="KW-0548">Nucleotidyltransferase</keyword>
<feature type="domain" description="mRNA capping enzyme C-terminal" evidence="13">
    <location>
        <begin position="304"/>
        <end position="414"/>
    </location>
</feature>
<dbReference type="EMBL" id="JANBPT010000478">
    <property type="protein sequence ID" value="KAJ1919272.1"/>
    <property type="molecule type" value="Genomic_DNA"/>
</dbReference>
<feature type="region of interest" description="Disordered" evidence="11">
    <location>
        <begin position="1"/>
        <end position="73"/>
    </location>
</feature>
<evidence type="ECO:0000256" key="5">
    <source>
        <dbReference type="ARBA" id="ARBA00022695"/>
    </source>
</evidence>
<feature type="compositionally biased region" description="Polar residues" evidence="11">
    <location>
        <begin position="699"/>
        <end position="717"/>
    </location>
</feature>
<keyword evidence="6" id="KW-0547">Nucleotide-binding</keyword>
<feature type="compositionally biased region" description="Low complexity" evidence="11">
    <location>
        <begin position="1008"/>
        <end position="1024"/>
    </location>
</feature>
<dbReference type="SUPFAM" id="SSF50249">
    <property type="entry name" value="Nucleic acid-binding proteins"/>
    <property type="match status" value="1"/>
</dbReference>
<evidence type="ECO:0000256" key="6">
    <source>
        <dbReference type="ARBA" id="ARBA00022741"/>
    </source>
</evidence>
<dbReference type="PANTHER" id="PTHR10367">
    <property type="entry name" value="MRNA-CAPPING ENZYME"/>
    <property type="match status" value="1"/>
</dbReference>
<feature type="compositionally biased region" description="Low complexity" evidence="11">
    <location>
        <begin position="494"/>
        <end position="511"/>
    </location>
</feature>
<evidence type="ECO:0000256" key="11">
    <source>
        <dbReference type="SAM" id="MobiDB-lite"/>
    </source>
</evidence>
<evidence type="ECO:0000256" key="4">
    <source>
        <dbReference type="ARBA" id="ARBA00022679"/>
    </source>
</evidence>